<evidence type="ECO:0000259" key="4">
    <source>
        <dbReference type="PROSITE" id="PS50932"/>
    </source>
</evidence>
<organism evidence="5 6">
    <name type="scientific">Mediterraneibacter gnavus</name>
    <name type="common">Ruminococcus gnavus</name>
    <dbReference type="NCBI Taxonomy" id="33038"/>
    <lineage>
        <taxon>Bacteria</taxon>
        <taxon>Bacillati</taxon>
        <taxon>Bacillota</taxon>
        <taxon>Clostridia</taxon>
        <taxon>Lachnospirales</taxon>
        <taxon>Lachnospiraceae</taxon>
        <taxon>Mediterraneibacter</taxon>
    </lineage>
</organism>
<evidence type="ECO:0000256" key="3">
    <source>
        <dbReference type="ARBA" id="ARBA00023163"/>
    </source>
</evidence>
<evidence type="ECO:0000313" key="6">
    <source>
        <dbReference type="Proteomes" id="UP000234891"/>
    </source>
</evidence>
<dbReference type="Pfam" id="PF00356">
    <property type="entry name" value="LacI"/>
    <property type="match status" value="1"/>
</dbReference>
<dbReference type="RefSeq" id="WP_101870910.1">
    <property type="nucleotide sequence ID" value="NZ_NIHS01000017.1"/>
</dbReference>
<dbReference type="InterPro" id="IPR000843">
    <property type="entry name" value="HTH_LacI"/>
</dbReference>
<dbReference type="SMART" id="SM00354">
    <property type="entry name" value="HTH_LACI"/>
    <property type="match status" value="1"/>
</dbReference>
<dbReference type="Pfam" id="PF13377">
    <property type="entry name" value="Peripla_BP_3"/>
    <property type="match status" value="1"/>
</dbReference>
<feature type="domain" description="HTH lacI-type" evidence="4">
    <location>
        <begin position="1"/>
        <end position="43"/>
    </location>
</feature>
<dbReference type="PROSITE" id="PS50932">
    <property type="entry name" value="HTH_LACI_2"/>
    <property type="match status" value="1"/>
</dbReference>
<comment type="caution">
    <text evidence="5">The sequence shown here is derived from an EMBL/GenBank/DDBJ whole genome shotgun (WGS) entry which is preliminary data.</text>
</comment>
<dbReference type="PANTHER" id="PTHR30146:SF109">
    <property type="entry name" value="HTH-TYPE TRANSCRIPTIONAL REGULATOR GALS"/>
    <property type="match status" value="1"/>
</dbReference>
<dbReference type="Gene3D" id="1.10.260.40">
    <property type="entry name" value="lambda repressor-like DNA-binding domains"/>
    <property type="match status" value="1"/>
</dbReference>
<keyword evidence="2" id="KW-0238">DNA-binding</keyword>
<dbReference type="GO" id="GO:0000976">
    <property type="term" value="F:transcription cis-regulatory region binding"/>
    <property type="evidence" value="ECO:0007669"/>
    <property type="project" value="TreeGrafter"/>
</dbReference>
<dbReference type="InterPro" id="IPR010982">
    <property type="entry name" value="Lambda_DNA-bd_dom_sf"/>
</dbReference>
<dbReference type="SUPFAM" id="SSF53822">
    <property type="entry name" value="Periplasmic binding protein-like I"/>
    <property type="match status" value="1"/>
</dbReference>
<name>A0A2N5P9Y3_MEDGN</name>
<dbReference type="Proteomes" id="UP000234891">
    <property type="component" value="Unassembled WGS sequence"/>
</dbReference>
<dbReference type="InterPro" id="IPR046335">
    <property type="entry name" value="LacI/GalR-like_sensor"/>
</dbReference>
<keyword evidence="1" id="KW-0805">Transcription regulation</keyword>
<reference evidence="5 6" key="1">
    <citation type="journal article" date="2017" name="Genome Med.">
        <title>A novel Ruminococcus gnavus clade enriched in inflammatory bowel disease patients.</title>
        <authorList>
            <person name="Hall A.B."/>
            <person name="Yassour M."/>
            <person name="Sauk J."/>
            <person name="Garner A."/>
            <person name="Jiang X."/>
            <person name="Arthur T."/>
            <person name="Lagoudas G.K."/>
            <person name="Vatanen T."/>
            <person name="Fornelos N."/>
            <person name="Wilson R."/>
            <person name="Bertha M."/>
            <person name="Cohen M."/>
            <person name="Garber J."/>
            <person name="Khalili H."/>
            <person name="Gevers D."/>
            <person name="Ananthakrishnan A.N."/>
            <person name="Kugathasan S."/>
            <person name="Lander E.S."/>
            <person name="Blainey P."/>
            <person name="Vlamakis H."/>
            <person name="Xavier R.J."/>
            <person name="Huttenhower C."/>
        </authorList>
    </citation>
    <scope>NUCLEOTIDE SEQUENCE [LARGE SCALE GENOMIC DNA]</scope>
    <source>
        <strain evidence="5 6">RJX1124</strain>
    </source>
</reference>
<dbReference type="GO" id="GO:0003700">
    <property type="term" value="F:DNA-binding transcription factor activity"/>
    <property type="evidence" value="ECO:0007669"/>
    <property type="project" value="TreeGrafter"/>
</dbReference>
<dbReference type="InterPro" id="IPR028082">
    <property type="entry name" value="Peripla_BP_I"/>
</dbReference>
<evidence type="ECO:0000256" key="2">
    <source>
        <dbReference type="ARBA" id="ARBA00023125"/>
    </source>
</evidence>
<proteinExistence type="predicted"/>
<evidence type="ECO:0000313" key="5">
    <source>
        <dbReference type="EMBL" id="PLT71942.1"/>
    </source>
</evidence>
<dbReference type="CDD" id="cd01392">
    <property type="entry name" value="HTH_LacI"/>
    <property type="match status" value="1"/>
</dbReference>
<keyword evidence="3" id="KW-0804">Transcription</keyword>
<dbReference type="SUPFAM" id="SSF47413">
    <property type="entry name" value="lambda repressor-like DNA-binding domains"/>
    <property type="match status" value="1"/>
</dbReference>
<gene>
    <name evidence="5" type="ORF">CDL26_10495</name>
</gene>
<sequence length="342" mass="39157">MKVKELAEILDLSPATVSLVLNNRPGISEATRKKVKDAVIELGCEDMMNIKEKKKKTLLFVVYRKNATDDKFQRFSQLFSEIIEGVESQAKLKNFQLMLSYVNDLSLQEEIVRIQNINLDGILLLATEMRDSQLNAFFELGIPVVVLDKYMWEKPYDCVTINNELGVYEAISYLKEMGHKDIGYLHVVHNANNFLDRYFGFLTAVQKLEIPFQKKFLVELNTSGGEVLQMETFQAFQKMKEMPTAFFADNDILAIYAMQSLQRLGYRIPEDISIIGFDNMALSEILEPALTTIQVQKRKMGIAALNLLISKMEEEENEGESVKIEVSTSLIVRESVRQLKQE</sequence>
<protein>
    <recommendedName>
        <fullName evidence="4">HTH lacI-type domain-containing protein</fullName>
    </recommendedName>
</protein>
<dbReference type="Gene3D" id="3.40.50.2300">
    <property type="match status" value="2"/>
</dbReference>
<accession>A0A2N5P9Y3</accession>
<dbReference type="AlphaFoldDB" id="A0A2N5P9Y3"/>
<dbReference type="EMBL" id="NIHS01000017">
    <property type="protein sequence ID" value="PLT71942.1"/>
    <property type="molecule type" value="Genomic_DNA"/>
</dbReference>
<evidence type="ECO:0000256" key="1">
    <source>
        <dbReference type="ARBA" id="ARBA00023015"/>
    </source>
</evidence>
<dbReference type="PANTHER" id="PTHR30146">
    <property type="entry name" value="LACI-RELATED TRANSCRIPTIONAL REPRESSOR"/>
    <property type="match status" value="1"/>
</dbReference>